<proteinExistence type="inferred from homology"/>
<reference evidence="6 7" key="1">
    <citation type="submission" date="2024-08" db="EMBL/GenBank/DDBJ databases">
        <title>Genome sequence of Streptomyces aureus CACIA-1.46HGO.</title>
        <authorList>
            <person name="Evangelista-Martinez Z."/>
        </authorList>
    </citation>
    <scope>NUCLEOTIDE SEQUENCE [LARGE SCALE GENOMIC DNA]</scope>
    <source>
        <strain evidence="6 7">CACIA-1.46HGO</strain>
    </source>
</reference>
<name>A0ABV4SL46_9ACTN</name>
<dbReference type="Gene3D" id="3.40.190.10">
    <property type="entry name" value="Periplasmic binding protein-like II"/>
    <property type="match status" value="1"/>
</dbReference>
<dbReference type="Proteomes" id="UP001571476">
    <property type="component" value="Unassembled WGS sequence"/>
</dbReference>
<dbReference type="Pfam" id="PF01547">
    <property type="entry name" value="SBP_bac_1"/>
    <property type="match status" value="1"/>
</dbReference>
<sequence length="190" mass="20232">MRRRTLLAGALEATPLVAACDNGGGASGSTSSGGRGPPPPTSGGGRGRTTISYGIWDQAQLAGMQQIVKAFEAKNPGISVDIQLTPWSSYWTTLRTSMRGGTAPDVFWMNAVNIQLYAANGVLEPLGPYVARDRTPLGRHPEALVRLYAYDGRQYGIPKDFDTVGLWYNKALFDRAGVGYSGSSGPSCCR</sequence>
<evidence type="ECO:0000256" key="4">
    <source>
        <dbReference type="ARBA" id="ARBA00022729"/>
    </source>
</evidence>
<dbReference type="InterPro" id="IPR006059">
    <property type="entry name" value="SBP"/>
</dbReference>
<dbReference type="PANTHER" id="PTHR43649:SF31">
    <property type="entry name" value="SN-GLYCEROL-3-PHOSPHATE-BINDING PERIPLASMIC PROTEIN UGPB"/>
    <property type="match status" value="1"/>
</dbReference>
<evidence type="ECO:0000256" key="1">
    <source>
        <dbReference type="ARBA" id="ARBA00004196"/>
    </source>
</evidence>
<evidence type="ECO:0000256" key="2">
    <source>
        <dbReference type="ARBA" id="ARBA00008520"/>
    </source>
</evidence>
<dbReference type="RefSeq" id="WP_372562989.1">
    <property type="nucleotide sequence ID" value="NZ_JBGOSP010000007.1"/>
</dbReference>
<keyword evidence="4" id="KW-0732">Signal</keyword>
<comment type="similarity">
    <text evidence="2">Belongs to the bacterial solute-binding protein 1 family.</text>
</comment>
<feature type="compositionally biased region" description="Gly residues" evidence="5">
    <location>
        <begin position="22"/>
        <end position="35"/>
    </location>
</feature>
<dbReference type="PANTHER" id="PTHR43649">
    <property type="entry name" value="ARABINOSE-BINDING PROTEIN-RELATED"/>
    <property type="match status" value="1"/>
</dbReference>
<comment type="caution">
    <text evidence="6">The sequence shown here is derived from an EMBL/GenBank/DDBJ whole genome shotgun (WGS) entry which is preliminary data.</text>
</comment>
<organism evidence="6 7">
    <name type="scientific">Streptomyces aureus</name>
    <dbReference type="NCBI Taxonomy" id="193461"/>
    <lineage>
        <taxon>Bacteria</taxon>
        <taxon>Bacillati</taxon>
        <taxon>Actinomycetota</taxon>
        <taxon>Actinomycetes</taxon>
        <taxon>Kitasatosporales</taxon>
        <taxon>Streptomycetaceae</taxon>
        <taxon>Streptomyces</taxon>
    </lineage>
</organism>
<evidence type="ECO:0000313" key="6">
    <source>
        <dbReference type="EMBL" id="MFA3837628.1"/>
    </source>
</evidence>
<comment type="subcellular location">
    <subcellularLocation>
        <location evidence="1">Cell envelope</location>
    </subcellularLocation>
</comment>
<evidence type="ECO:0000256" key="3">
    <source>
        <dbReference type="ARBA" id="ARBA00022448"/>
    </source>
</evidence>
<dbReference type="InterPro" id="IPR050490">
    <property type="entry name" value="Bact_solute-bd_prot1"/>
</dbReference>
<evidence type="ECO:0000256" key="5">
    <source>
        <dbReference type="SAM" id="MobiDB-lite"/>
    </source>
</evidence>
<feature type="region of interest" description="Disordered" evidence="5">
    <location>
        <begin position="22"/>
        <end position="49"/>
    </location>
</feature>
<accession>A0ABV4SL46</accession>
<keyword evidence="3" id="KW-0813">Transport</keyword>
<dbReference type="EMBL" id="JBGOSP010000007">
    <property type="protein sequence ID" value="MFA3837628.1"/>
    <property type="molecule type" value="Genomic_DNA"/>
</dbReference>
<protein>
    <submittedName>
        <fullName evidence="6">ABC transporter substrate-binding protein</fullName>
    </submittedName>
</protein>
<keyword evidence="7" id="KW-1185">Reference proteome</keyword>
<dbReference type="SUPFAM" id="SSF53850">
    <property type="entry name" value="Periplasmic binding protein-like II"/>
    <property type="match status" value="1"/>
</dbReference>
<gene>
    <name evidence="6" type="ORF">ACEG43_15850</name>
</gene>
<evidence type="ECO:0000313" key="7">
    <source>
        <dbReference type="Proteomes" id="UP001571476"/>
    </source>
</evidence>